<evidence type="ECO:0000313" key="2">
    <source>
        <dbReference type="Proteomes" id="UP000824890"/>
    </source>
</evidence>
<accession>A0ABQ8E8D2</accession>
<protein>
    <recommendedName>
        <fullName evidence="3">Decapping nuclease</fullName>
    </recommendedName>
</protein>
<name>A0ABQ8E8D2_BRANA</name>
<evidence type="ECO:0000313" key="1">
    <source>
        <dbReference type="EMBL" id="KAH0937884.1"/>
    </source>
</evidence>
<keyword evidence="2" id="KW-1185">Reference proteome</keyword>
<dbReference type="EMBL" id="JAGKQM010000002">
    <property type="protein sequence ID" value="KAH0937884.1"/>
    <property type="molecule type" value="Genomic_DNA"/>
</dbReference>
<sequence length="157" mass="18672">MRMFEIVTFNVSFGRYWVKKRSGDVGYIGRDIKTIECKPEELFTSLLDEFGEGLYYTLPFENHNDRKKLSHVRDDDFRTMCEAGEWKGVVNLFLVNSVDHPEEEQVQELREEQIRVERNKRWPSWKITTSTTCNHKTYVQTSKRNNKDSQISAVHFE</sequence>
<organism evidence="1 2">
    <name type="scientific">Brassica napus</name>
    <name type="common">Rape</name>
    <dbReference type="NCBI Taxonomy" id="3708"/>
    <lineage>
        <taxon>Eukaryota</taxon>
        <taxon>Viridiplantae</taxon>
        <taxon>Streptophyta</taxon>
        <taxon>Embryophyta</taxon>
        <taxon>Tracheophyta</taxon>
        <taxon>Spermatophyta</taxon>
        <taxon>Magnoliopsida</taxon>
        <taxon>eudicotyledons</taxon>
        <taxon>Gunneridae</taxon>
        <taxon>Pentapetalae</taxon>
        <taxon>rosids</taxon>
        <taxon>malvids</taxon>
        <taxon>Brassicales</taxon>
        <taxon>Brassicaceae</taxon>
        <taxon>Brassiceae</taxon>
        <taxon>Brassica</taxon>
    </lineage>
</organism>
<reference evidence="1 2" key="1">
    <citation type="submission" date="2021-05" db="EMBL/GenBank/DDBJ databases">
        <title>Genome Assembly of Synthetic Allotetraploid Brassica napus Reveals Homoeologous Exchanges between Subgenomes.</title>
        <authorList>
            <person name="Davis J.T."/>
        </authorList>
    </citation>
    <scope>NUCLEOTIDE SEQUENCE [LARGE SCALE GENOMIC DNA]</scope>
    <source>
        <strain evidence="2">cv. Da-Ae</strain>
        <tissue evidence="1">Seedling</tissue>
    </source>
</reference>
<proteinExistence type="predicted"/>
<comment type="caution">
    <text evidence="1">The sequence shown here is derived from an EMBL/GenBank/DDBJ whole genome shotgun (WGS) entry which is preliminary data.</text>
</comment>
<dbReference type="Proteomes" id="UP000824890">
    <property type="component" value="Unassembled WGS sequence"/>
</dbReference>
<evidence type="ECO:0008006" key="3">
    <source>
        <dbReference type="Google" id="ProtNLM"/>
    </source>
</evidence>
<gene>
    <name evidence="1" type="ORF">HID58_005345</name>
</gene>